<evidence type="ECO:0000313" key="1">
    <source>
        <dbReference type="EMBL" id="KAK5623701.1"/>
    </source>
</evidence>
<keyword evidence="2" id="KW-1185">Reference proteome</keyword>
<protein>
    <submittedName>
        <fullName evidence="1">Uncharacterized protein</fullName>
    </submittedName>
</protein>
<name>A0AAV9SQH6_9TELE</name>
<gene>
    <name evidence="1" type="ORF">CRENBAI_008308</name>
</gene>
<dbReference type="Proteomes" id="UP001311232">
    <property type="component" value="Unassembled WGS sequence"/>
</dbReference>
<dbReference type="AlphaFoldDB" id="A0AAV9SQH6"/>
<evidence type="ECO:0000313" key="2">
    <source>
        <dbReference type="Proteomes" id="UP001311232"/>
    </source>
</evidence>
<organism evidence="1 2">
    <name type="scientific">Crenichthys baileyi</name>
    <name type="common">White River springfish</name>
    <dbReference type="NCBI Taxonomy" id="28760"/>
    <lineage>
        <taxon>Eukaryota</taxon>
        <taxon>Metazoa</taxon>
        <taxon>Chordata</taxon>
        <taxon>Craniata</taxon>
        <taxon>Vertebrata</taxon>
        <taxon>Euteleostomi</taxon>
        <taxon>Actinopterygii</taxon>
        <taxon>Neopterygii</taxon>
        <taxon>Teleostei</taxon>
        <taxon>Neoteleostei</taxon>
        <taxon>Acanthomorphata</taxon>
        <taxon>Ovalentaria</taxon>
        <taxon>Atherinomorphae</taxon>
        <taxon>Cyprinodontiformes</taxon>
        <taxon>Goodeidae</taxon>
        <taxon>Crenichthys</taxon>
    </lineage>
</organism>
<reference evidence="1 2" key="1">
    <citation type="submission" date="2021-06" db="EMBL/GenBank/DDBJ databases">
        <authorList>
            <person name="Palmer J.M."/>
        </authorList>
    </citation>
    <scope>NUCLEOTIDE SEQUENCE [LARGE SCALE GENOMIC DNA]</scope>
    <source>
        <strain evidence="1 2">MEX-2019</strain>
        <tissue evidence="1">Muscle</tissue>
    </source>
</reference>
<accession>A0AAV9SQH6</accession>
<comment type="caution">
    <text evidence="1">The sequence shown here is derived from an EMBL/GenBank/DDBJ whole genome shotgun (WGS) entry which is preliminary data.</text>
</comment>
<proteinExistence type="predicted"/>
<dbReference type="EMBL" id="JAHHUM010000018">
    <property type="protein sequence ID" value="KAK5623701.1"/>
    <property type="molecule type" value="Genomic_DNA"/>
</dbReference>
<sequence length="102" mass="11353">MFIYAQDPRPVVQEAVNKTYRIYRNRTGTRLTWILEQSRSITGNSRYLAEQGNGEQMKPLSLYTGKVNGETMGTRGVVNQMNAYRCAGQVKGTEVKGGCSGN</sequence>